<dbReference type="InterPro" id="IPR029016">
    <property type="entry name" value="GAF-like_dom_sf"/>
</dbReference>
<accession>A0A3B1A4N8</accession>
<dbReference type="Pfam" id="PF04340">
    <property type="entry name" value="DUF484"/>
    <property type="match status" value="1"/>
</dbReference>
<organism evidence="1">
    <name type="scientific">hydrothermal vent metagenome</name>
    <dbReference type="NCBI Taxonomy" id="652676"/>
    <lineage>
        <taxon>unclassified sequences</taxon>
        <taxon>metagenomes</taxon>
        <taxon>ecological metagenomes</taxon>
    </lineage>
</organism>
<dbReference type="InterPro" id="IPR007435">
    <property type="entry name" value="DUF484"/>
</dbReference>
<protein>
    <recommendedName>
        <fullName evidence="2">DUF484 family protein</fullName>
    </recommendedName>
</protein>
<sequence>MTVPKKTLPKQDKSTEHDIVQYLRDHPSFFELHQDLLADMMLAHESGSAVSLIERQVSILREQKDDARAQLHALINVAEKNEQLSQRFNTLILALLDTQSFGQVVDFIQQRLVKDFDAHRVSIRVLKGSPISQQQIPESASRDHYNLEVFDKVIENRTPVCGRLPMDQLEQLFNDDYEKIRSAALIPLIKDDKSDCIGLLAIGSTEKDRFRADMGTLFLSHLSRVLTRVIEKHVARSV</sequence>
<evidence type="ECO:0008006" key="2">
    <source>
        <dbReference type="Google" id="ProtNLM"/>
    </source>
</evidence>
<dbReference type="Gene3D" id="3.30.450.40">
    <property type="match status" value="1"/>
</dbReference>
<proteinExistence type="predicted"/>
<evidence type="ECO:0000313" key="1">
    <source>
        <dbReference type="EMBL" id="VAW95083.1"/>
    </source>
</evidence>
<dbReference type="AlphaFoldDB" id="A0A3B1A4N8"/>
<name>A0A3B1A4N8_9ZZZZ</name>
<dbReference type="SUPFAM" id="SSF55781">
    <property type="entry name" value="GAF domain-like"/>
    <property type="match status" value="1"/>
</dbReference>
<dbReference type="PANTHER" id="PTHR38765">
    <property type="entry name" value="DUF484 DOMAIN-CONTAINING PROTEIN"/>
    <property type="match status" value="1"/>
</dbReference>
<dbReference type="PANTHER" id="PTHR38765:SF1">
    <property type="entry name" value="DUF484 DOMAIN-CONTAINING PROTEIN"/>
    <property type="match status" value="1"/>
</dbReference>
<gene>
    <name evidence="1" type="ORF">MNBD_GAMMA23-446</name>
</gene>
<dbReference type="EMBL" id="UOFT01000042">
    <property type="protein sequence ID" value="VAW95083.1"/>
    <property type="molecule type" value="Genomic_DNA"/>
</dbReference>
<reference evidence="1" key="1">
    <citation type="submission" date="2018-06" db="EMBL/GenBank/DDBJ databases">
        <authorList>
            <person name="Zhirakovskaya E."/>
        </authorList>
    </citation>
    <scope>NUCLEOTIDE SEQUENCE</scope>
</reference>